<dbReference type="Proteomes" id="UP000095023">
    <property type="component" value="Unassembled WGS sequence"/>
</dbReference>
<gene>
    <name evidence="16" type="ORF">CANCADRAFT_25766</name>
</gene>
<dbReference type="InterPro" id="IPR017852">
    <property type="entry name" value="GPI_EtnP_transferase_1_C"/>
</dbReference>
<dbReference type="InterPro" id="IPR000917">
    <property type="entry name" value="Sulfatase_N"/>
</dbReference>
<evidence type="ECO:0000256" key="11">
    <source>
        <dbReference type="ARBA" id="ARBA00023180"/>
    </source>
</evidence>
<comment type="function">
    <text evidence="13">Ethanolamine phosphate transferase involved in glycosylphosphatidylinositol-anchor biosynthesis. Transfers ethanolamine phosphate to the first alpha-1,4-linked mannose of the glycosylphosphatidylinositol precursor of GPI-anchor.</text>
</comment>
<dbReference type="InterPro" id="IPR037671">
    <property type="entry name" value="PIGN_N"/>
</dbReference>
<dbReference type="EC" id="2.-.-.-" evidence="13"/>
<dbReference type="Pfam" id="PF00884">
    <property type="entry name" value="Sulfatase"/>
    <property type="match status" value="1"/>
</dbReference>
<feature type="transmembrane region" description="Helical" evidence="13">
    <location>
        <begin position="743"/>
        <end position="764"/>
    </location>
</feature>
<dbReference type="GO" id="GO:0009277">
    <property type="term" value="C:fungal-type cell wall"/>
    <property type="evidence" value="ECO:0007669"/>
    <property type="project" value="EnsemblFungi"/>
</dbReference>
<evidence type="ECO:0000256" key="2">
    <source>
        <dbReference type="ARBA" id="ARBA00004687"/>
    </source>
</evidence>
<dbReference type="PANTHER" id="PTHR12250:SF0">
    <property type="entry name" value="GPI ETHANOLAMINE PHOSPHATE TRANSFERASE 1"/>
    <property type="match status" value="1"/>
</dbReference>
<comment type="subcellular location">
    <subcellularLocation>
        <location evidence="1 13">Endoplasmic reticulum membrane</location>
        <topology evidence="1 13">Multi-pass membrane protein</topology>
    </subcellularLocation>
</comment>
<dbReference type="InterPro" id="IPR007070">
    <property type="entry name" value="GPI_EtnP_transferase_1"/>
</dbReference>
<feature type="transmembrane region" description="Helical" evidence="13">
    <location>
        <begin position="598"/>
        <end position="615"/>
    </location>
</feature>
<feature type="transmembrane region" description="Helical" evidence="13">
    <location>
        <begin position="658"/>
        <end position="678"/>
    </location>
</feature>
<dbReference type="PANTHER" id="PTHR12250">
    <property type="entry name" value="PHOSPHATIDYLINOSITOL GLYCAN, CLASS N"/>
    <property type="match status" value="1"/>
</dbReference>
<feature type="transmembrane region" description="Helical" evidence="13">
    <location>
        <begin position="850"/>
        <end position="874"/>
    </location>
</feature>
<name>A0A1E4TH25_9ASCO</name>
<keyword evidence="7 13" id="KW-0812">Transmembrane</keyword>
<dbReference type="OrthoDB" id="2748310at2759"/>
<evidence type="ECO:0000256" key="3">
    <source>
        <dbReference type="ARBA" id="ARBA00008400"/>
    </source>
</evidence>
<dbReference type="GO" id="GO:0000324">
    <property type="term" value="C:fungal-type vacuole"/>
    <property type="evidence" value="ECO:0007669"/>
    <property type="project" value="EnsemblFungi"/>
</dbReference>
<keyword evidence="6 13" id="KW-0808">Transferase</keyword>
<dbReference type="CDD" id="cd16020">
    <property type="entry name" value="GPI_EPT_1"/>
    <property type="match status" value="1"/>
</dbReference>
<dbReference type="EMBL" id="KV453842">
    <property type="protein sequence ID" value="ODV91033.1"/>
    <property type="molecule type" value="Genomic_DNA"/>
</dbReference>
<evidence type="ECO:0000256" key="10">
    <source>
        <dbReference type="ARBA" id="ARBA00023136"/>
    </source>
</evidence>
<feature type="transmembrane region" description="Helical" evidence="13">
    <location>
        <begin position="445"/>
        <end position="471"/>
    </location>
</feature>
<evidence type="ECO:0000256" key="9">
    <source>
        <dbReference type="ARBA" id="ARBA00022989"/>
    </source>
</evidence>
<sequence>MDRFSRRTLLVVGLLFHLVYLWSIFDIYFVSPLVHGMDHHKSSNGPANRLVLFVGDGLRADKTFLSLPDPNGSENVYLAPFLRDIVLNLGTFGVSHTRMPTESRPGHVALIAGFYEDVSAVTKGWKENPVDFDSVFNQSSHTWSWGSPDILPMFASGAVPGRVDTYTYDSDFEDFTKSSLELDAFVFDRVEALFNEAKSNVTLAAQLRKPGVVFFLHLLGLDTAGHSKRPYSPEYYRNIQYVDAGVKKIYNMIEDFYNDGKTAYVFTADHGMSDWGSHGDGHPDNTRTPLISWGAGVAKPKLGEQGHDEYSKDWNLPVQRHDVAQADIAALMAYLVGLNYPANSVGTLPLDFIDTDQKSACISLLANAEEILEQYIIKEKAVIASQFRFTPFAPLSDSNHYTLRLSFIKELILKEQYDDAIKNISELIQLSFEGLNYLQKYNWSFLRSIVTIGFLGWMAYAFSSVILLFVLPHSDKPAGVSMSVRFSALTLFLSMCYVLWYQNSPLMYYFYSFFPFYFVSSVVERAADIRKGLLLFAESKSLSGAVITVLKHLVPTLIMSEGIVLGYFNREWFSVGVLLLGFWPYFHNFSYCKANLKLVGSWTVLATILSVFTLLPANKVDEPNQILAGGILMALIGIVGSLVVLRQKNTNPTIYTRLLLALQLILVGVSLVVTLSTVEDLQNNIGLQPTKQMFAWICLVMSILLPIGYRYDKGHVETYAFCEIILFLSYSPAFIILTISYEGLFYVTYFLALIQWIEVSRGIYTAPNTKKPHEKLPLSIFFLASAAFFFSQLAFFGTGNIASISSFSLDSVTRLLPVFDPFPMGALLIFKILCPFVIVSASLSILNHKLLLPTSAIFTIVISVSDIVTLNFFYLVKDEGSWLDIGQSISNYSIACCICAFVMLLEYIGNSVVRGIEN</sequence>
<dbReference type="AlphaFoldDB" id="A0A1E4TH25"/>
<keyword evidence="10 13" id="KW-0472">Membrane</keyword>
<keyword evidence="5 13" id="KW-0337">GPI-anchor biosynthesis</keyword>
<comment type="pathway">
    <text evidence="2 13">Glycolipid biosynthesis; glycosylphosphatidylinositol-anchor biosynthesis.</text>
</comment>
<dbReference type="InterPro" id="IPR017850">
    <property type="entry name" value="Alkaline_phosphatase_core_sf"/>
</dbReference>
<dbReference type="UniPathway" id="UPA00196"/>
<proteinExistence type="inferred from homology"/>
<accession>A0A1E4TH25</accession>
<evidence type="ECO:0000256" key="13">
    <source>
        <dbReference type="RuleBase" id="RU367138"/>
    </source>
</evidence>
<evidence type="ECO:0000256" key="4">
    <source>
        <dbReference type="ARBA" id="ARBA00020831"/>
    </source>
</evidence>
<keyword evidence="11" id="KW-0325">Glycoprotein</keyword>
<evidence type="ECO:0000259" key="14">
    <source>
        <dbReference type="Pfam" id="PF00884"/>
    </source>
</evidence>
<evidence type="ECO:0000256" key="7">
    <source>
        <dbReference type="ARBA" id="ARBA00022692"/>
    </source>
</evidence>
<protein>
    <recommendedName>
        <fullName evidence="4 13">GPI ethanolamine phosphate transferase 1</fullName>
        <ecNumber evidence="13">2.-.-.-</ecNumber>
    </recommendedName>
</protein>
<dbReference type="SUPFAM" id="SSF53649">
    <property type="entry name" value="Alkaline phosphatase-like"/>
    <property type="match status" value="1"/>
</dbReference>
<evidence type="ECO:0000256" key="12">
    <source>
        <dbReference type="ARBA" id="ARBA00023316"/>
    </source>
</evidence>
<keyword evidence="8 13" id="KW-0256">Endoplasmic reticulum</keyword>
<dbReference type="GO" id="GO:0006506">
    <property type="term" value="P:GPI anchor biosynthetic process"/>
    <property type="evidence" value="ECO:0007669"/>
    <property type="project" value="UniProtKB-UniPathway"/>
</dbReference>
<keyword evidence="9 13" id="KW-1133">Transmembrane helix</keyword>
<comment type="similarity">
    <text evidence="3 13">Belongs to the PIGG/PIGN/PIGO family. PIGN subfamily.</text>
</comment>
<feature type="transmembrane region" description="Helical" evidence="13">
    <location>
        <begin position="627"/>
        <end position="646"/>
    </location>
</feature>
<evidence type="ECO:0000313" key="17">
    <source>
        <dbReference type="Proteomes" id="UP000095023"/>
    </source>
</evidence>
<dbReference type="Gene3D" id="3.40.720.10">
    <property type="entry name" value="Alkaline Phosphatase, subunit A"/>
    <property type="match status" value="1"/>
</dbReference>
<dbReference type="GO" id="GO:0005789">
    <property type="term" value="C:endoplasmic reticulum membrane"/>
    <property type="evidence" value="ECO:0007669"/>
    <property type="project" value="UniProtKB-SubCell"/>
</dbReference>
<feature type="transmembrane region" description="Helical" evidence="13">
    <location>
        <begin position="889"/>
        <end position="908"/>
    </location>
</feature>
<dbReference type="GO" id="GO:0051377">
    <property type="term" value="F:mannose-ethanolamine phosphotransferase activity"/>
    <property type="evidence" value="ECO:0007669"/>
    <property type="project" value="UniProtKB-UniRule"/>
</dbReference>
<feature type="domain" description="GPI ethanolamine phosphate transferase 1 C-terminal" evidence="15">
    <location>
        <begin position="433"/>
        <end position="881"/>
    </location>
</feature>
<keyword evidence="17" id="KW-1185">Reference proteome</keyword>
<feature type="transmembrane region" description="Helical" evidence="13">
    <location>
        <begin position="572"/>
        <end position="591"/>
    </location>
</feature>
<evidence type="ECO:0000259" key="15">
    <source>
        <dbReference type="Pfam" id="PF04987"/>
    </source>
</evidence>
<evidence type="ECO:0000256" key="5">
    <source>
        <dbReference type="ARBA" id="ARBA00022502"/>
    </source>
</evidence>
<feature type="transmembrane region" description="Helical" evidence="13">
    <location>
        <begin position="718"/>
        <end position="737"/>
    </location>
</feature>
<dbReference type="Pfam" id="PF04987">
    <property type="entry name" value="PigN"/>
    <property type="match status" value="1"/>
</dbReference>
<organism evidence="16 17">
    <name type="scientific">Tortispora caseinolytica NRRL Y-17796</name>
    <dbReference type="NCBI Taxonomy" id="767744"/>
    <lineage>
        <taxon>Eukaryota</taxon>
        <taxon>Fungi</taxon>
        <taxon>Dikarya</taxon>
        <taxon>Ascomycota</taxon>
        <taxon>Saccharomycotina</taxon>
        <taxon>Trigonopsidomycetes</taxon>
        <taxon>Trigonopsidales</taxon>
        <taxon>Trigonopsidaceae</taxon>
        <taxon>Tortispora</taxon>
    </lineage>
</organism>
<feature type="transmembrane region" description="Helical" evidence="13">
    <location>
        <begin position="483"/>
        <end position="500"/>
    </location>
</feature>
<evidence type="ECO:0000256" key="6">
    <source>
        <dbReference type="ARBA" id="ARBA00022679"/>
    </source>
</evidence>
<keyword evidence="12" id="KW-0961">Cell wall biogenesis/degradation</keyword>
<feature type="transmembrane region" description="Helical" evidence="13">
    <location>
        <begin position="776"/>
        <end position="802"/>
    </location>
</feature>
<dbReference type="FunFam" id="3.40.720.10:FF:000015">
    <property type="entry name" value="GPI ethanolamine phosphate transferase 1"/>
    <property type="match status" value="1"/>
</dbReference>
<dbReference type="GO" id="GO:0015867">
    <property type="term" value="P:ATP transport"/>
    <property type="evidence" value="ECO:0007669"/>
    <property type="project" value="EnsemblFungi"/>
</dbReference>
<evidence type="ECO:0000256" key="1">
    <source>
        <dbReference type="ARBA" id="ARBA00004477"/>
    </source>
</evidence>
<evidence type="ECO:0000256" key="8">
    <source>
        <dbReference type="ARBA" id="ARBA00022824"/>
    </source>
</evidence>
<reference evidence="17" key="1">
    <citation type="submission" date="2016-02" db="EMBL/GenBank/DDBJ databases">
        <title>Comparative genomics of biotechnologically important yeasts.</title>
        <authorList>
            <consortium name="DOE Joint Genome Institute"/>
            <person name="Riley R."/>
            <person name="Haridas S."/>
            <person name="Wolfe K.H."/>
            <person name="Lopes M.R."/>
            <person name="Hittinger C.T."/>
            <person name="Goker M."/>
            <person name="Salamov A."/>
            <person name="Wisecaver J."/>
            <person name="Long T.M."/>
            <person name="Aerts A.L."/>
            <person name="Barry K."/>
            <person name="Choi C."/>
            <person name="Clum A."/>
            <person name="Coughlan A.Y."/>
            <person name="Deshpande S."/>
            <person name="Douglass A.P."/>
            <person name="Hanson S.J."/>
            <person name="Klenk H.-P."/>
            <person name="Labutti K."/>
            <person name="Lapidus A."/>
            <person name="Lindquist E."/>
            <person name="Lipzen A."/>
            <person name="Meier-Kolthoff J.P."/>
            <person name="Ohm R.A."/>
            <person name="Otillar R.P."/>
            <person name="Pangilinan J."/>
            <person name="Peng Y."/>
            <person name="Rokas A."/>
            <person name="Rosa C.A."/>
            <person name="Scheuner C."/>
            <person name="Sibirny A.A."/>
            <person name="Slot J.C."/>
            <person name="Stielow J.B."/>
            <person name="Sun H."/>
            <person name="Kurtzman C.P."/>
            <person name="Blackwell M."/>
            <person name="Jeffries T.W."/>
            <person name="Grigoriev I.V."/>
        </authorList>
    </citation>
    <scope>NUCLEOTIDE SEQUENCE [LARGE SCALE GENOMIC DNA]</scope>
    <source>
        <strain evidence="17">NRRL Y-17796</strain>
    </source>
</reference>
<evidence type="ECO:0000313" key="16">
    <source>
        <dbReference type="EMBL" id="ODV91033.1"/>
    </source>
</evidence>
<feature type="domain" description="Sulfatase N-terminal" evidence="14">
    <location>
        <begin position="230"/>
        <end position="305"/>
    </location>
</feature>
<dbReference type="GO" id="GO:0071555">
    <property type="term" value="P:cell wall organization"/>
    <property type="evidence" value="ECO:0007669"/>
    <property type="project" value="UniProtKB-KW"/>
</dbReference>
<feature type="transmembrane region" description="Helical" evidence="13">
    <location>
        <begin position="822"/>
        <end position="843"/>
    </location>
</feature>
<feature type="transmembrane region" description="Helical" evidence="13">
    <location>
        <begin position="693"/>
        <end position="711"/>
    </location>
</feature>